<feature type="region of interest" description="Disordered" evidence="1">
    <location>
        <begin position="29"/>
        <end position="65"/>
    </location>
</feature>
<dbReference type="AlphaFoldDB" id="A0A0C3L133"/>
<evidence type="ECO:0000313" key="3">
    <source>
        <dbReference type="Proteomes" id="UP000054248"/>
    </source>
</evidence>
<feature type="compositionally biased region" description="Polar residues" evidence="1">
    <location>
        <begin position="29"/>
        <end position="48"/>
    </location>
</feature>
<dbReference type="EMBL" id="KN824067">
    <property type="protein sequence ID" value="KIO15447.1"/>
    <property type="molecule type" value="Genomic_DNA"/>
</dbReference>
<name>A0A0C3L133_9AGAM</name>
<keyword evidence="3" id="KW-1185">Reference proteome</keyword>
<gene>
    <name evidence="2" type="ORF">M407DRAFT_34975</name>
</gene>
<accession>A0A0C3L133</accession>
<feature type="compositionally biased region" description="Acidic residues" evidence="1">
    <location>
        <begin position="49"/>
        <end position="65"/>
    </location>
</feature>
<evidence type="ECO:0000313" key="2">
    <source>
        <dbReference type="EMBL" id="KIO15447.1"/>
    </source>
</evidence>
<reference evidence="2 3" key="1">
    <citation type="submission" date="2014-04" db="EMBL/GenBank/DDBJ databases">
        <authorList>
            <consortium name="DOE Joint Genome Institute"/>
            <person name="Kuo A."/>
            <person name="Girlanda M."/>
            <person name="Perotto S."/>
            <person name="Kohler A."/>
            <person name="Nagy L.G."/>
            <person name="Floudas D."/>
            <person name="Copeland A."/>
            <person name="Barry K.W."/>
            <person name="Cichocki N."/>
            <person name="Veneault-Fourrey C."/>
            <person name="LaButti K."/>
            <person name="Lindquist E.A."/>
            <person name="Lipzen A."/>
            <person name="Lundell T."/>
            <person name="Morin E."/>
            <person name="Murat C."/>
            <person name="Sun H."/>
            <person name="Tunlid A."/>
            <person name="Henrissat B."/>
            <person name="Grigoriev I.V."/>
            <person name="Hibbett D.S."/>
            <person name="Martin F."/>
            <person name="Nordberg H.P."/>
            <person name="Cantor M.N."/>
            <person name="Hua S.X."/>
        </authorList>
    </citation>
    <scope>NUCLEOTIDE SEQUENCE [LARGE SCALE GENOMIC DNA]</scope>
    <source>
        <strain evidence="2 3">MUT 4182</strain>
    </source>
</reference>
<organism evidence="2 3">
    <name type="scientific">Tulasnella calospora MUT 4182</name>
    <dbReference type="NCBI Taxonomy" id="1051891"/>
    <lineage>
        <taxon>Eukaryota</taxon>
        <taxon>Fungi</taxon>
        <taxon>Dikarya</taxon>
        <taxon>Basidiomycota</taxon>
        <taxon>Agaricomycotina</taxon>
        <taxon>Agaricomycetes</taxon>
        <taxon>Cantharellales</taxon>
        <taxon>Tulasnellaceae</taxon>
        <taxon>Tulasnella</taxon>
    </lineage>
</organism>
<proteinExistence type="predicted"/>
<dbReference type="HOGENOM" id="CLU_2851357_0_0_1"/>
<reference evidence="3" key="2">
    <citation type="submission" date="2015-01" db="EMBL/GenBank/DDBJ databases">
        <title>Evolutionary Origins and Diversification of the Mycorrhizal Mutualists.</title>
        <authorList>
            <consortium name="DOE Joint Genome Institute"/>
            <consortium name="Mycorrhizal Genomics Consortium"/>
            <person name="Kohler A."/>
            <person name="Kuo A."/>
            <person name="Nagy L.G."/>
            <person name="Floudas D."/>
            <person name="Copeland A."/>
            <person name="Barry K.W."/>
            <person name="Cichocki N."/>
            <person name="Veneault-Fourrey C."/>
            <person name="LaButti K."/>
            <person name="Lindquist E.A."/>
            <person name="Lipzen A."/>
            <person name="Lundell T."/>
            <person name="Morin E."/>
            <person name="Murat C."/>
            <person name="Riley R."/>
            <person name="Ohm R."/>
            <person name="Sun H."/>
            <person name="Tunlid A."/>
            <person name="Henrissat B."/>
            <person name="Grigoriev I.V."/>
            <person name="Hibbett D.S."/>
            <person name="Martin F."/>
        </authorList>
    </citation>
    <scope>NUCLEOTIDE SEQUENCE [LARGE SCALE GENOMIC DNA]</scope>
    <source>
        <strain evidence="3">MUT 4182</strain>
    </source>
</reference>
<sequence length="65" mass="7105">MSCLKLLKPVQPEKFGDLHHSARRKRIYQSKTFRTANADTSGATGSVSSDEDDEDEEGAPDPDPA</sequence>
<dbReference type="Proteomes" id="UP000054248">
    <property type="component" value="Unassembled WGS sequence"/>
</dbReference>
<protein>
    <submittedName>
        <fullName evidence="2">Uncharacterized protein</fullName>
    </submittedName>
</protein>
<evidence type="ECO:0000256" key="1">
    <source>
        <dbReference type="SAM" id="MobiDB-lite"/>
    </source>
</evidence>